<proteinExistence type="predicted"/>
<organism evidence="1 2">
    <name type="scientific">Brassica campestris</name>
    <name type="common">Field mustard</name>
    <dbReference type="NCBI Taxonomy" id="3711"/>
    <lineage>
        <taxon>Eukaryota</taxon>
        <taxon>Viridiplantae</taxon>
        <taxon>Streptophyta</taxon>
        <taxon>Embryophyta</taxon>
        <taxon>Tracheophyta</taxon>
        <taxon>Spermatophyta</taxon>
        <taxon>Magnoliopsida</taxon>
        <taxon>eudicotyledons</taxon>
        <taxon>Gunneridae</taxon>
        <taxon>Pentapetalae</taxon>
        <taxon>rosids</taxon>
        <taxon>malvids</taxon>
        <taxon>Brassicales</taxon>
        <taxon>Brassicaceae</taxon>
        <taxon>Brassiceae</taxon>
        <taxon>Brassica</taxon>
    </lineage>
</organism>
<accession>A0A8D9DCR8</accession>
<reference evidence="1 2" key="1">
    <citation type="submission" date="2021-07" db="EMBL/GenBank/DDBJ databases">
        <authorList>
            <consortium name="Genoscope - CEA"/>
            <person name="William W."/>
        </authorList>
    </citation>
    <scope>NUCLEOTIDE SEQUENCE [LARGE SCALE GENOMIC DNA]</scope>
</reference>
<protein>
    <submittedName>
        <fullName evidence="1">Uncharacterized protein</fullName>
    </submittedName>
</protein>
<dbReference type="EMBL" id="LS974621">
    <property type="protein sequence ID" value="CAG7873641.1"/>
    <property type="molecule type" value="Genomic_DNA"/>
</dbReference>
<evidence type="ECO:0000313" key="2">
    <source>
        <dbReference type="Proteomes" id="UP000694005"/>
    </source>
</evidence>
<sequence>MGQSTCTSGQVRLGQLIHRESLESLLLHSLSLFLKS</sequence>
<evidence type="ECO:0000313" key="1">
    <source>
        <dbReference type="EMBL" id="CAG7873641.1"/>
    </source>
</evidence>
<dbReference type="AlphaFoldDB" id="A0A8D9DCR8"/>
<dbReference type="Gramene" id="A05p01620.2_BraZ1">
    <property type="protein sequence ID" value="A05p01620.2_BraZ1.CDS"/>
    <property type="gene ID" value="A05g01620.2_BraZ1"/>
</dbReference>
<name>A0A8D9DCR8_BRACM</name>
<gene>
    <name evidence="1" type="ORF">BRAPAZ1V2_A05P01620.2</name>
</gene>
<dbReference type="Proteomes" id="UP000694005">
    <property type="component" value="Chromosome A05"/>
</dbReference>